<dbReference type="PANTHER" id="PTHR13475:SF3">
    <property type="entry name" value="NEUGRIN"/>
    <property type="match status" value="1"/>
</dbReference>
<dbReference type="PANTHER" id="PTHR13475">
    <property type="entry name" value="NEUGRIN"/>
    <property type="match status" value="1"/>
</dbReference>
<feature type="region of interest" description="Disordered" evidence="7">
    <location>
        <begin position="454"/>
        <end position="473"/>
    </location>
</feature>
<dbReference type="Pfam" id="PF06413">
    <property type="entry name" value="Neugrin"/>
    <property type="match status" value="1"/>
</dbReference>
<reference evidence="8 9" key="1">
    <citation type="submission" date="2017-05" db="EMBL/GenBank/DDBJ databases">
        <title>Draft genome sequence of Elsinoe australis.</title>
        <authorList>
            <person name="Cheng Q."/>
        </authorList>
    </citation>
    <scope>NUCLEOTIDE SEQUENCE [LARGE SCALE GENOMIC DNA]</scope>
    <source>
        <strain evidence="8 9">NL1</strain>
    </source>
</reference>
<keyword evidence="6" id="KW-0175">Coiled coil</keyword>
<evidence type="ECO:0000256" key="6">
    <source>
        <dbReference type="SAM" id="Coils"/>
    </source>
</evidence>
<dbReference type="EMBL" id="NHZQ01000422">
    <property type="protein sequence ID" value="PSK36100.1"/>
    <property type="molecule type" value="Genomic_DNA"/>
</dbReference>
<evidence type="ECO:0000256" key="5">
    <source>
        <dbReference type="ARBA" id="ARBA00022946"/>
    </source>
</evidence>
<dbReference type="GO" id="GO:0005739">
    <property type="term" value="C:mitochondrion"/>
    <property type="evidence" value="ECO:0007669"/>
    <property type="project" value="UniProtKB-SubCell"/>
</dbReference>
<dbReference type="Proteomes" id="UP000243723">
    <property type="component" value="Unassembled WGS sequence"/>
</dbReference>
<dbReference type="GO" id="GO:0005634">
    <property type="term" value="C:nucleus"/>
    <property type="evidence" value="ECO:0007669"/>
    <property type="project" value="TreeGrafter"/>
</dbReference>
<gene>
    <name evidence="8" type="ORF">B9Z65_5915</name>
</gene>
<dbReference type="STRING" id="40998.A0A2P7YJH8"/>
<keyword evidence="9" id="KW-1185">Reference proteome</keyword>
<keyword evidence="5" id="KW-0809">Transit peptide</keyword>
<accession>A0A2P7YJH8</accession>
<dbReference type="OrthoDB" id="5578174at2759"/>
<evidence type="ECO:0000256" key="3">
    <source>
        <dbReference type="ARBA" id="ARBA00010895"/>
    </source>
</evidence>
<proteinExistence type="inferred from homology"/>
<protein>
    <recommendedName>
        <fullName evidence="4">Required for respiratory growth protein 9, mitochondrial</fullName>
    </recommendedName>
</protein>
<evidence type="ECO:0000313" key="9">
    <source>
        <dbReference type="Proteomes" id="UP000243723"/>
    </source>
</evidence>
<dbReference type="InterPro" id="IPR010487">
    <property type="entry name" value="NGRN/Rrg9"/>
</dbReference>
<evidence type="ECO:0000313" key="8">
    <source>
        <dbReference type="EMBL" id="PSK36100.1"/>
    </source>
</evidence>
<name>A0A2P7YJH8_9PEZI</name>
<feature type="coiled-coil region" evidence="6">
    <location>
        <begin position="194"/>
        <end position="221"/>
    </location>
</feature>
<evidence type="ECO:0000256" key="1">
    <source>
        <dbReference type="ARBA" id="ARBA00003548"/>
    </source>
</evidence>
<comment type="similarity">
    <text evidence="3">Belongs to the RRG9 family.</text>
</comment>
<organism evidence="8 9">
    <name type="scientific">Elsinoe australis</name>
    <dbReference type="NCBI Taxonomy" id="40998"/>
    <lineage>
        <taxon>Eukaryota</taxon>
        <taxon>Fungi</taxon>
        <taxon>Dikarya</taxon>
        <taxon>Ascomycota</taxon>
        <taxon>Pezizomycotina</taxon>
        <taxon>Dothideomycetes</taxon>
        <taxon>Dothideomycetidae</taxon>
        <taxon>Myriangiales</taxon>
        <taxon>Elsinoaceae</taxon>
        <taxon>Elsinoe</taxon>
    </lineage>
</organism>
<evidence type="ECO:0000256" key="2">
    <source>
        <dbReference type="ARBA" id="ARBA00004173"/>
    </source>
</evidence>
<comment type="function">
    <text evidence="1">Required for respiratory activity and maintenance and expression of the mitochondrial genome.</text>
</comment>
<comment type="subcellular location">
    <subcellularLocation>
        <location evidence="2">Mitochondrion</location>
    </subcellularLocation>
</comment>
<comment type="caution">
    <text evidence="8">The sequence shown here is derived from an EMBL/GenBank/DDBJ whole genome shotgun (WGS) entry which is preliminary data.</text>
</comment>
<dbReference type="AlphaFoldDB" id="A0A2P7YJH8"/>
<feature type="coiled-coil region" evidence="6">
    <location>
        <begin position="274"/>
        <end position="301"/>
    </location>
</feature>
<evidence type="ECO:0000256" key="4">
    <source>
        <dbReference type="ARBA" id="ARBA00013566"/>
    </source>
</evidence>
<evidence type="ECO:0000256" key="7">
    <source>
        <dbReference type="SAM" id="MobiDB-lite"/>
    </source>
</evidence>
<feature type="region of interest" description="Disordered" evidence="7">
    <location>
        <begin position="409"/>
        <end position="438"/>
    </location>
</feature>
<sequence>MARFVCSARVLDSLVRQTVGIDGAVAAFPFRSAQRTVRPLSTRARLAFHQTRISTLDEVTNVPRELPADSYVPIIDLPADSQSSQSTDLEAQLGWPAPAAAAQLQQALDEPELLVDESEVDRLIAEGLQKQGLPREDEQAFVTRGKDLDSHEQATWASTDAICEQDAISLMPQDGDHVLEEKQGFNTPSGSRIVSRKARKVRRLEAKLEASKAELARTTVSMDEEEPRLRETQDLKQAGGHIRMDDEAREITSILHDVDVADQTREATLQRRAKAAADRKIRRAEEDAQAKELRRKEAEEARLKTVKSREPWQIQKKALKEKFGDQGWTPRKRISPDAIAGLRSLHASDPATYSTDKLADYFQISPEAVRRILKSKWQPNEDEAVERRARWERRGEKKWSEMVEQGIRPPKKWRDMGVGRLPKGETPSWRKGARLKGGERWIEHRSPEDLFARAAEHSAQSQTQRVPISDRIL</sequence>